<evidence type="ECO:0000256" key="1">
    <source>
        <dbReference type="SAM" id="SignalP"/>
    </source>
</evidence>
<name>A0A1R4B7R3_9VIBR</name>
<evidence type="ECO:0000313" key="3">
    <source>
        <dbReference type="Proteomes" id="UP000189475"/>
    </source>
</evidence>
<dbReference type="EMBL" id="FUFT01000008">
    <property type="protein sequence ID" value="SJL84955.1"/>
    <property type="molecule type" value="Genomic_DNA"/>
</dbReference>
<organism evidence="2 3">
    <name type="scientific">Vibrio palustris</name>
    <dbReference type="NCBI Taxonomy" id="1918946"/>
    <lineage>
        <taxon>Bacteria</taxon>
        <taxon>Pseudomonadati</taxon>
        <taxon>Pseudomonadota</taxon>
        <taxon>Gammaproteobacteria</taxon>
        <taxon>Vibrionales</taxon>
        <taxon>Vibrionaceae</taxon>
        <taxon>Vibrio</taxon>
    </lineage>
</organism>
<gene>
    <name evidence="2" type="ORF">VPAL9027_02967</name>
</gene>
<reference evidence="2 3" key="1">
    <citation type="submission" date="2017-02" db="EMBL/GenBank/DDBJ databases">
        <authorList>
            <person name="Peterson S.W."/>
        </authorList>
    </citation>
    <scope>NUCLEOTIDE SEQUENCE [LARGE SCALE GENOMIC DNA]</scope>
    <source>
        <strain evidence="2 3">CECT 9027</strain>
    </source>
</reference>
<dbReference type="OrthoDB" id="5985609at2"/>
<dbReference type="PANTHER" id="PTHR34387">
    <property type="entry name" value="SLR1258 PROTEIN"/>
    <property type="match status" value="1"/>
</dbReference>
<dbReference type="GO" id="GO:0006974">
    <property type="term" value="P:DNA damage response"/>
    <property type="evidence" value="ECO:0007669"/>
    <property type="project" value="TreeGrafter"/>
</dbReference>
<dbReference type="AlphaFoldDB" id="A0A1R4B7R3"/>
<evidence type="ECO:0000313" key="2">
    <source>
        <dbReference type="EMBL" id="SJL84955.1"/>
    </source>
</evidence>
<dbReference type="Pfam" id="PF04402">
    <property type="entry name" value="SIMPL"/>
    <property type="match status" value="1"/>
</dbReference>
<dbReference type="Proteomes" id="UP000189475">
    <property type="component" value="Unassembled WGS sequence"/>
</dbReference>
<protein>
    <submittedName>
        <fullName evidence="2">26 kDa periplasmic immunogenic protein</fullName>
    </submittedName>
</protein>
<dbReference type="InterPro" id="IPR052022">
    <property type="entry name" value="26kDa_periplasmic_antigen"/>
</dbReference>
<keyword evidence="1" id="KW-0732">Signal</keyword>
<dbReference type="STRING" id="1918946.VPAL9027_02967"/>
<feature type="chain" id="PRO_5012571316" evidence="1">
    <location>
        <begin position="24"/>
        <end position="235"/>
    </location>
</feature>
<keyword evidence="3" id="KW-1185">Reference proteome</keyword>
<sequence>MQNRIGRVLVMGIGLFYSLASFAAEYDFPTIVTTGRAEISVKPDMATMSVQVVEKGKTAQDVKTSVDKAVTNFMTKLTKQGISKKDIESSNLIVSAQYQYEQSGKKQLTGYQGRREVTVTVNRINQLNPLLDMALQAGMNQVNRIQLGVHNRDHYVEQARAEAMKDAQHKAQVLATGFHSQLGQVWQIRYNNASVSPVRQQHVMLREAKVSANDSYADQTMTISDSVDVTYRMDQ</sequence>
<dbReference type="NCBIfam" id="NF008299">
    <property type="entry name" value="PRK11087.1"/>
    <property type="match status" value="1"/>
</dbReference>
<dbReference type="PANTHER" id="PTHR34387:SF1">
    <property type="entry name" value="PERIPLASMIC IMMUNOGENIC PROTEIN"/>
    <property type="match status" value="1"/>
</dbReference>
<proteinExistence type="predicted"/>
<dbReference type="Gene3D" id="3.30.110.170">
    <property type="entry name" value="Protein of unknown function (DUF541), domain 1"/>
    <property type="match status" value="1"/>
</dbReference>
<accession>A0A1R4B7R3</accession>
<dbReference type="RefSeq" id="WP_077315350.1">
    <property type="nucleotide sequence ID" value="NZ_AP024887.1"/>
</dbReference>
<feature type="signal peptide" evidence="1">
    <location>
        <begin position="1"/>
        <end position="23"/>
    </location>
</feature>
<dbReference type="Gene3D" id="3.30.70.2970">
    <property type="entry name" value="Protein of unknown function (DUF541), domain 2"/>
    <property type="match status" value="1"/>
</dbReference>
<dbReference type="InterPro" id="IPR007497">
    <property type="entry name" value="SIMPL/DUF541"/>
</dbReference>